<dbReference type="RefSeq" id="WP_109594673.1">
    <property type="nucleotide sequence ID" value="NZ_BONA01000049.1"/>
</dbReference>
<dbReference type="OrthoDB" id="3296121at2"/>
<evidence type="ECO:0000313" key="2">
    <source>
        <dbReference type="EMBL" id="PWK47116.1"/>
    </source>
</evidence>
<evidence type="ECO:0000256" key="1">
    <source>
        <dbReference type="SAM" id="Phobius"/>
    </source>
</evidence>
<dbReference type="GO" id="GO:0005886">
    <property type="term" value="C:plasma membrane"/>
    <property type="evidence" value="ECO:0007669"/>
    <property type="project" value="TreeGrafter"/>
</dbReference>
<dbReference type="InterPro" id="IPR052712">
    <property type="entry name" value="Acid_resist_chaperone_HdeD"/>
</dbReference>
<feature type="transmembrane region" description="Helical" evidence="1">
    <location>
        <begin position="89"/>
        <end position="113"/>
    </location>
</feature>
<dbReference type="EMBL" id="QGGR01000008">
    <property type="protein sequence ID" value="PWK47116.1"/>
    <property type="molecule type" value="Genomic_DNA"/>
</dbReference>
<evidence type="ECO:0000313" key="3">
    <source>
        <dbReference type="Proteomes" id="UP000245697"/>
    </source>
</evidence>
<dbReference type="PANTHER" id="PTHR34989:SF1">
    <property type="entry name" value="PROTEIN HDED"/>
    <property type="match status" value="1"/>
</dbReference>
<dbReference type="Proteomes" id="UP000245697">
    <property type="component" value="Unassembled WGS sequence"/>
</dbReference>
<sequence>MSRVWIWLRLAAGVFAVGIGILAFAWPEATLRVVAFLFGLNLLVVGGIRVLQMFVADGLPVLHRVVGVLFGLLVAGAGVLCLADVTTSLSLMLLIVAIGWLLDGIGEIFLSVGRGEAGGGWRIVVGVLVVLASLALLVWPGLGLAGFVLIGATTLVFGGICLIAASIAGLREPRHV</sequence>
<name>A0A316FHD8_9ACTN</name>
<keyword evidence="1" id="KW-0472">Membrane</keyword>
<gene>
    <name evidence="2" type="ORF">BC793_108231</name>
</gene>
<reference evidence="2 3" key="1">
    <citation type="submission" date="2018-05" db="EMBL/GenBank/DDBJ databases">
        <title>Genomic Encyclopedia of Archaeal and Bacterial Type Strains, Phase II (KMG-II): from individual species to whole genera.</title>
        <authorList>
            <person name="Goeker M."/>
        </authorList>
    </citation>
    <scope>NUCLEOTIDE SEQUENCE [LARGE SCALE GENOMIC DNA]</scope>
    <source>
        <strain evidence="2 3">DSM 45184</strain>
    </source>
</reference>
<feature type="transmembrane region" description="Helical" evidence="1">
    <location>
        <begin position="6"/>
        <end position="26"/>
    </location>
</feature>
<accession>A0A316FHD8</accession>
<feature type="transmembrane region" description="Helical" evidence="1">
    <location>
        <begin position="146"/>
        <end position="170"/>
    </location>
</feature>
<feature type="transmembrane region" description="Helical" evidence="1">
    <location>
        <begin position="119"/>
        <end position="139"/>
    </location>
</feature>
<keyword evidence="1" id="KW-0812">Transmembrane</keyword>
<dbReference type="PANTHER" id="PTHR34989">
    <property type="entry name" value="PROTEIN HDED"/>
    <property type="match status" value="1"/>
</dbReference>
<proteinExistence type="predicted"/>
<comment type="caution">
    <text evidence="2">The sequence shown here is derived from an EMBL/GenBank/DDBJ whole genome shotgun (WGS) entry which is preliminary data.</text>
</comment>
<organism evidence="2 3">
    <name type="scientific">Actinoplanes xinjiangensis</name>
    <dbReference type="NCBI Taxonomy" id="512350"/>
    <lineage>
        <taxon>Bacteria</taxon>
        <taxon>Bacillati</taxon>
        <taxon>Actinomycetota</taxon>
        <taxon>Actinomycetes</taxon>
        <taxon>Micromonosporales</taxon>
        <taxon>Micromonosporaceae</taxon>
        <taxon>Actinoplanes</taxon>
    </lineage>
</organism>
<feature type="transmembrane region" description="Helical" evidence="1">
    <location>
        <begin position="61"/>
        <end position="82"/>
    </location>
</feature>
<dbReference type="Pfam" id="PF03729">
    <property type="entry name" value="DUF308"/>
    <property type="match status" value="1"/>
</dbReference>
<dbReference type="AlphaFoldDB" id="A0A316FHD8"/>
<keyword evidence="3" id="KW-1185">Reference proteome</keyword>
<protein>
    <submittedName>
        <fullName evidence="2">Uncharacterized membrane protein HdeD (DUF308 family)</fullName>
    </submittedName>
</protein>
<dbReference type="InterPro" id="IPR005325">
    <property type="entry name" value="DUF308_memb"/>
</dbReference>
<keyword evidence="1" id="KW-1133">Transmembrane helix</keyword>
<feature type="transmembrane region" description="Helical" evidence="1">
    <location>
        <begin position="33"/>
        <end position="55"/>
    </location>
</feature>